<keyword evidence="1" id="KW-0802">TPR repeat</keyword>
<gene>
    <name evidence="5" type="ORF">ACFSUL_19710</name>
</gene>
<dbReference type="InterPro" id="IPR019734">
    <property type="entry name" value="TPR_rpt"/>
</dbReference>
<evidence type="ECO:0000313" key="5">
    <source>
        <dbReference type="EMBL" id="MFD2682975.1"/>
    </source>
</evidence>
<dbReference type="PROSITE" id="PS50005">
    <property type="entry name" value="TPR"/>
    <property type="match status" value="1"/>
</dbReference>
<dbReference type="InterPro" id="IPR011990">
    <property type="entry name" value="TPR-like_helical_dom_sf"/>
</dbReference>
<dbReference type="EMBL" id="JBHUMF010000032">
    <property type="protein sequence ID" value="MFD2682975.1"/>
    <property type="molecule type" value="Genomic_DNA"/>
</dbReference>
<dbReference type="SUPFAM" id="SSF52540">
    <property type="entry name" value="P-loop containing nucleoside triphosphate hydrolases"/>
    <property type="match status" value="1"/>
</dbReference>
<dbReference type="Gene3D" id="1.25.40.10">
    <property type="entry name" value="Tetratricopeptide repeat domain"/>
    <property type="match status" value="1"/>
</dbReference>
<evidence type="ECO:0000313" key="6">
    <source>
        <dbReference type="Proteomes" id="UP001597506"/>
    </source>
</evidence>
<comment type="caution">
    <text evidence="5">The sequence shown here is derived from an EMBL/GenBank/DDBJ whole genome shotgun (WGS) entry which is preliminary data.</text>
</comment>
<dbReference type="RefSeq" id="WP_377937851.1">
    <property type="nucleotide sequence ID" value="NZ_JBHUMF010000032.1"/>
</dbReference>
<dbReference type="PANTHER" id="PTHR43681:SF1">
    <property type="entry name" value="SARCALUMENIN"/>
    <property type="match status" value="1"/>
</dbReference>
<organism evidence="5 6">
    <name type="scientific">Bacillus seohaeanensis</name>
    <dbReference type="NCBI Taxonomy" id="284580"/>
    <lineage>
        <taxon>Bacteria</taxon>
        <taxon>Bacillati</taxon>
        <taxon>Bacillota</taxon>
        <taxon>Bacilli</taxon>
        <taxon>Bacillales</taxon>
        <taxon>Bacillaceae</taxon>
        <taxon>Bacillus</taxon>
    </lineage>
</organism>
<evidence type="ECO:0000259" key="4">
    <source>
        <dbReference type="Pfam" id="PF00009"/>
    </source>
</evidence>
<evidence type="ECO:0000256" key="2">
    <source>
        <dbReference type="SAM" id="Coils"/>
    </source>
</evidence>
<reference evidence="6" key="1">
    <citation type="journal article" date="2019" name="Int. J. Syst. Evol. Microbiol.">
        <title>The Global Catalogue of Microorganisms (GCM) 10K type strain sequencing project: providing services to taxonomists for standard genome sequencing and annotation.</title>
        <authorList>
            <consortium name="The Broad Institute Genomics Platform"/>
            <consortium name="The Broad Institute Genome Sequencing Center for Infectious Disease"/>
            <person name="Wu L."/>
            <person name="Ma J."/>
        </authorList>
    </citation>
    <scope>NUCLEOTIDE SEQUENCE [LARGE SCALE GENOMIC DNA]</scope>
    <source>
        <strain evidence="6">KCTC 3913</strain>
    </source>
</reference>
<sequence length="903" mass="104623">MTLEKQLIEKRYYEKYYPNEERNHPVEVLGKAYMEEQKNDMYDLSYIRFAQGEVYFHSQDFEAAIFKWENINNELEPWAKKNIGDSYYELGLLSAAEDIYTAIHSDSNTLSVEVSLQLFSLYLEQSKMEDAYSAIKRALELDPDYPNVTEIARAFYEEQEDWINAIELAVRESIRTESLEWFVILEEYVDKGFTKVMNPHYFFNVLMTVYAVDRARFKTITISLWESYRTESFYLEWVKTVNNIFLNSNWDSVEADDELSMQFSTTYFELMNGELLVDKLKEVIPNLVSNWLTTSKLHNALIPSAGILAWSEVFPSTIDSSVVVKAENILFKAEAQKGNVDELVAFVELILHWAESNGVKLGNNVSLLVQQLLDRKRNHLFVAGSVKSGKSSFIHSVLTENTIEANAFDSDSQEEGDTNNFDDSSSEEEAIEDSWVEYNVSSTILSDNYCSFIDTPGLSGNEKEQREFFEYVPLSDGLLYVLDASTIAKEVERDNLLKLKQFVKDIPVHFILNKMDTVARVEDADKLVEVTEARVQEIFPSANVFPYSSEQAVSIQQKDLSQFVRSNYSFHNFVSEENRVAKLLYLIRKVIIDLKTKRVEKENGLIDSIQLNEDILVRLKGFQNKLDDIEKEKTSDIKDSYHSVKVEIKKKLEKGIPTLLKESSELVKEDSNFKQIHTELNEKMNEKIQTYLQKEVIPELCSSLDGWVEVSLENLLQSQQYLNEMSETFNEMFGEEKVKLNCDFKVLDDWRRDINRMANRAGVEKENIMLRLKPAQFLLKSAGKLLGVLPQNKTLLYNQYKKYLENESYEDITASISSKFFVQFDLFENALERDIAAFFNASFNNINRTIEDTKLAVEQQEEELSNMRQNPELYNDPLAVFEVRLLQLEKMRKIGNPSSVYSE</sequence>
<dbReference type="PANTHER" id="PTHR43681">
    <property type="entry name" value="TRANSMEMBRANE GTPASE FZO"/>
    <property type="match status" value="1"/>
</dbReference>
<evidence type="ECO:0000256" key="3">
    <source>
        <dbReference type="SAM" id="MobiDB-lite"/>
    </source>
</evidence>
<dbReference type="SUPFAM" id="SSF48452">
    <property type="entry name" value="TPR-like"/>
    <property type="match status" value="1"/>
</dbReference>
<feature type="region of interest" description="Disordered" evidence="3">
    <location>
        <begin position="406"/>
        <end position="428"/>
    </location>
</feature>
<protein>
    <submittedName>
        <fullName evidence="5">GTP-binding protein</fullName>
    </submittedName>
</protein>
<dbReference type="Pfam" id="PF00009">
    <property type="entry name" value="GTP_EFTU"/>
    <property type="match status" value="1"/>
</dbReference>
<dbReference type="InterPro" id="IPR027417">
    <property type="entry name" value="P-loop_NTPase"/>
</dbReference>
<accession>A0ABW5RXC2</accession>
<dbReference type="InterPro" id="IPR000795">
    <property type="entry name" value="T_Tr_GTP-bd_dom"/>
</dbReference>
<keyword evidence="2" id="KW-0175">Coiled coil</keyword>
<feature type="repeat" description="TPR" evidence="1">
    <location>
        <begin position="112"/>
        <end position="145"/>
    </location>
</feature>
<keyword evidence="6" id="KW-1185">Reference proteome</keyword>
<dbReference type="InterPro" id="IPR051943">
    <property type="entry name" value="TRAFAC_Dynamin-like_GTPase"/>
</dbReference>
<dbReference type="Gene3D" id="3.40.50.300">
    <property type="entry name" value="P-loop containing nucleotide triphosphate hydrolases"/>
    <property type="match status" value="1"/>
</dbReference>
<evidence type="ECO:0000256" key="1">
    <source>
        <dbReference type="PROSITE-ProRule" id="PRU00339"/>
    </source>
</evidence>
<proteinExistence type="predicted"/>
<feature type="domain" description="Tr-type G" evidence="4">
    <location>
        <begin position="380"/>
        <end position="556"/>
    </location>
</feature>
<name>A0ABW5RXC2_9BACI</name>
<feature type="coiled-coil region" evidence="2">
    <location>
        <begin position="843"/>
        <end position="870"/>
    </location>
</feature>
<dbReference type="Proteomes" id="UP001597506">
    <property type="component" value="Unassembled WGS sequence"/>
</dbReference>